<dbReference type="AlphaFoldDB" id="A0AAV2TT96"/>
<dbReference type="GO" id="GO:0080048">
    <property type="term" value="F:GDP-D-glucose phosphorylase activity"/>
    <property type="evidence" value="ECO:0007669"/>
    <property type="project" value="UniProtKB-EC"/>
</dbReference>
<evidence type="ECO:0000256" key="10">
    <source>
        <dbReference type="ARBA" id="ARBA00022695"/>
    </source>
</evidence>
<dbReference type="GO" id="GO:0006006">
    <property type="term" value="P:glucose metabolic process"/>
    <property type="evidence" value="ECO:0007669"/>
    <property type="project" value="TreeGrafter"/>
</dbReference>
<evidence type="ECO:0000256" key="12">
    <source>
        <dbReference type="ARBA" id="ARBA00022801"/>
    </source>
</evidence>
<evidence type="ECO:0000256" key="11">
    <source>
        <dbReference type="ARBA" id="ARBA00022741"/>
    </source>
</evidence>
<dbReference type="InterPro" id="IPR058866">
    <property type="entry name" value="GDPGP1_N"/>
</dbReference>
<dbReference type="Proteomes" id="UP001497525">
    <property type="component" value="Unassembled WGS sequence"/>
</dbReference>
<comment type="catalytic activity">
    <reaction evidence="1">
        <text>GDP-alpha-D-glucose + phosphate = alpha-D-glucose 1-phosphate + GDP + H(+)</text>
        <dbReference type="Rhea" id="RHEA:30387"/>
        <dbReference type="ChEBI" id="CHEBI:15378"/>
        <dbReference type="ChEBI" id="CHEBI:43474"/>
        <dbReference type="ChEBI" id="CHEBI:58189"/>
        <dbReference type="ChEBI" id="CHEBI:58601"/>
        <dbReference type="ChEBI" id="CHEBI:62230"/>
        <dbReference type="EC" id="2.7.7.78"/>
    </reaction>
</comment>
<organism evidence="15 16">
    <name type="scientific">Calicophoron daubneyi</name>
    <name type="common">Rumen fluke</name>
    <name type="synonym">Paramphistomum daubneyi</name>
    <dbReference type="NCBI Taxonomy" id="300641"/>
    <lineage>
        <taxon>Eukaryota</taxon>
        <taxon>Metazoa</taxon>
        <taxon>Spiralia</taxon>
        <taxon>Lophotrochozoa</taxon>
        <taxon>Platyhelminthes</taxon>
        <taxon>Trematoda</taxon>
        <taxon>Digenea</taxon>
        <taxon>Plagiorchiida</taxon>
        <taxon>Pronocephalata</taxon>
        <taxon>Paramphistomoidea</taxon>
        <taxon>Paramphistomidae</taxon>
        <taxon>Calicophoron</taxon>
    </lineage>
</organism>
<proteinExistence type="inferred from homology"/>
<evidence type="ECO:0000256" key="8">
    <source>
        <dbReference type="ARBA" id="ARBA00022658"/>
    </source>
</evidence>
<comment type="subcellular location">
    <subcellularLocation>
        <location evidence="3">Cytoplasm</location>
    </subcellularLocation>
</comment>
<evidence type="ECO:0000259" key="14">
    <source>
        <dbReference type="Pfam" id="PF26217"/>
    </source>
</evidence>
<evidence type="ECO:0000256" key="2">
    <source>
        <dbReference type="ARBA" id="ARBA00003049"/>
    </source>
</evidence>
<accession>A0AAV2TT96</accession>
<comment type="similarity">
    <text evidence="4">Belongs to the GDPGP1 family.</text>
</comment>
<keyword evidence="8" id="KW-0344">Guanine-nucleotide releasing factor</keyword>
<feature type="domain" description="GDPGP1-like N-terminal" evidence="14">
    <location>
        <begin position="20"/>
        <end position="180"/>
    </location>
</feature>
<name>A0AAV2TT96_CALDB</name>
<evidence type="ECO:0000256" key="6">
    <source>
        <dbReference type="ARBA" id="ARBA00018857"/>
    </source>
</evidence>
<evidence type="ECO:0000259" key="13">
    <source>
        <dbReference type="Pfam" id="PF26216"/>
    </source>
</evidence>
<keyword evidence="10" id="KW-0548">Nucleotidyltransferase</keyword>
<keyword evidence="7" id="KW-0963">Cytoplasm</keyword>
<keyword evidence="9" id="KW-0808">Transferase</keyword>
<comment type="caution">
    <text evidence="15">The sequence shown here is derived from an EMBL/GenBank/DDBJ whole genome shotgun (WGS) entry which is preliminary data.</text>
</comment>
<evidence type="ECO:0000256" key="1">
    <source>
        <dbReference type="ARBA" id="ARBA00000063"/>
    </source>
</evidence>
<evidence type="ECO:0000256" key="3">
    <source>
        <dbReference type="ARBA" id="ARBA00004496"/>
    </source>
</evidence>
<dbReference type="GO" id="GO:0016787">
    <property type="term" value="F:hydrolase activity"/>
    <property type="evidence" value="ECO:0007669"/>
    <property type="project" value="UniProtKB-KW"/>
</dbReference>
<comment type="function">
    <text evidence="2">Specific and highly efficient GDP-D-glucose phosphorylase regulating the levels of GDP-D-glucose in cells.</text>
</comment>
<dbReference type="PANTHER" id="PTHR20884:SF8">
    <property type="entry name" value="GDP-D-GLUCOSE PHOSPHORYLASE 1"/>
    <property type="match status" value="1"/>
</dbReference>
<evidence type="ECO:0000256" key="5">
    <source>
        <dbReference type="ARBA" id="ARBA00012507"/>
    </source>
</evidence>
<evidence type="ECO:0000256" key="4">
    <source>
        <dbReference type="ARBA" id="ARBA00006451"/>
    </source>
</evidence>
<dbReference type="InterPro" id="IPR058865">
    <property type="entry name" value="GDPGP1_C"/>
</dbReference>
<dbReference type="EC" id="2.7.7.78" evidence="5"/>
<dbReference type="PANTHER" id="PTHR20884">
    <property type="entry name" value="GDP-D-GLUCOSE PHOSPHORYLASE 1"/>
    <property type="match status" value="1"/>
</dbReference>
<evidence type="ECO:0000256" key="7">
    <source>
        <dbReference type="ARBA" id="ARBA00022490"/>
    </source>
</evidence>
<keyword evidence="11" id="KW-0547">Nucleotide-binding</keyword>
<gene>
    <name evidence="15" type="ORF">CDAUBV1_LOCUS15937</name>
</gene>
<evidence type="ECO:0000313" key="15">
    <source>
        <dbReference type="EMBL" id="CAL5140632.1"/>
    </source>
</evidence>
<dbReference type="Pfam" id="PF26217">
    <property type="entry name" value="GDPGP1_N"/>
    <property type="match status" value="1"/>
</dbReference>
<reference evidence="15" key="1">
    <citation type="submission" date="2024-06" db="EMBL/GenBank/DDBJ databases">
        <authorList>
            <person name="Liu X."/>
            <person name="Lenzi L."/>
            <person name="Haldenby T S."/>
            <person name="Uol C."/>
        </authorList>
    </citation>
    <scope>NUCLEOTIDE SEQUENCE</scope>
</reference>
<dbReference type="Pfam" id="PF26216">
    <property type="entry name" value="GDPGP1_C"/>
    <property type="match status" value="1"/>
</dbReference>
<feature type="domain" description="GDPGP1-like C-terminal" evidence="13">
    <location>
        <begin position="202"/>
        <end position="330"/>
    </location>
</feature>
<dbReference type="EMBL" id="CAXLJL010000756">
    <property type="protein sequence ID" value="CAL5140632.1"/>
    <property type="molecule type" value="Genomic_DNA"/>
</dbReference>
<dbReference type="GO" id="GO:0005085">
    <property type="term" value="F:guanyl-nucleotide exchange factor activity"/>
    <property type="evidence" value="ECO:0007669"/>
    <property type="project" value="UniProtKB-KW"/>
</dbReference>
<sequence length="339" mass="38033">MRFYYTRSDVVIKVGGSPSRFDKTLRECWMKIHDAGGLRYKVSPPKEFVVTSCALKTLILSNPDRFKLRREPVPVFSLDEPFGSFGGFSFNEVKPEEVLIEISTPASTKIPSILLANISPFTLYHSILVPQPSSCWNQRLRRQALLSAIECQLLSNDAYLCMGFNSLMAHASVNHLHFHIWQSPEYLHAMSSAIQPRTATPSFFEIPEHPVHNFVLELHSAEEIDQFVDKIWSVVLACQNADIAHNLFLARSRSSGLLRAVLWPRRAVDTPKSTGPNMTGPGYNVAVAELAGMFVVASDEVALQLRSEGPSEVLKAERLSDEDIKRVESKLQHEFPNPS</sequence>
<dbReference type="InterPro" id="IPR026506">
    <property type="entry name" value="GDPGP"/>
</dbReference>
<keyword evidence="12" id="KW-0378">Hydrolase</keyword>
<evidence type="ECO:0000256" key="9">
    <source>
        <dbReference type="ARBA" id="ARBA00022679"/>
    </source>
</evidence>
<protein>
    <recommendedName>
        <fullName evidence="6">GDP-D-glucose phosphorylase 1</fullName>
        <ecNumber evidence="5">2.7.7.78</ecNumber>
    </recommendedName>
</protein>
<dbReference type="GO" id="GO:0005737">
    <property type="term" value="C:cytoplasm"/>
    <property type="evidence" value="ECO:0007669"/>
    <property type="project" value="UniProtKB-SubCell"/>
</dbReference>
<evidence type="ECO:0000313" key="16">
    <source>
        <dbReference type="Proteomes" id="UP001497525"/>
    </source>
</evidence>
<dbReference type="GO" id="GO:0000166">
    <property type="term" value="F:nucleotide binding"/>
    <property type="evidence" value="ECO:0007669"/>
    <property type="project" value="UniProtKB-KW"/>
</dbReference>